<dbReference type="Gene3D" id="3.40.462.20">
    <property type="match status" value="1"/>
</dbReference>
<dbReference type="InterPro" id="IPR016167">
    <property type="entry name" value="FAD-bd_PCMH_sub1"/>
</dbReference>
<dbReference type="SUPFAM" id="SSF56176">
    <property type="entry name" value="FAD-binding/transporter-associated domain-like"/>
    <property type="match status" value="1"/>
</dbReference>
<protein>
    <submittedName>
        <fullName evidence="7">FAD linked oxidase domain-containing protein</fullName>
    </submittedName>
</protein>
<comment type="caution">
    <text evidence="7">The sequence shown here is derived from an EMBL/GenBank/DDBJ whole genome shotgun (WGS) entry which is preliminary data.</text>
</comment>
<dbReference type="InterPro" id="IPR016169">
    <property type="entry name" value="FAD-bd_PCMH_sub2"/>
</dbReference>
<dbReference type="STRING" id="503106.A0A218Z5C0"/>
<gene>
    <name evidence="7" type="ORF">B2J93_3204</name>
</gene>
<keyword evidence="4" id="KW-0274">FAD</keyword>
<dbReference type="InterPro" id="IPR036318">
    <property type="entry name" value="FAD-bd_PCMH-like_sf"/>
</dbReference>
<dbReference type="PANTHER" id="PTHR42973">
    <property type="entry name" value="BINDING OXIDOREDUCTASE, PUTATIVE (AFU_ORTHOLOGUE AFUA_1G17690)-RELATED"/>
    <property type="match status" value="1"/>
</dbReference>
<dbReference type="Gene3D" id="3.30.43.10">
    <property type="entry name" value="Uridine Diphospho-n-acetylenolpyruvylglucosamine Reductase, domain 2"/>
    <property type="match status" value="1"/>
</dbReference>
<evidence type="ECO:0000313" key="8">
    <source>
        <dbReference type="Proteomes" id="UP000242519"/>
    </source>
</evidence>
<comment type="similarity">
    <text evidence="2">Belongs to the oxygen-dependent FAD-linked oxidoreductase family.</text>
</comment>
<dbReference type="InParanoid" id="A0A218Z5C0"/>
<dbReference type="Proteomes" id="UP000242519">
    <property type="component" value="Unassembled WGS sequence"/>
</dbReference>
<proteinExistence type="inferred from homology"/>
<dbReference type="Gene3D" id="3.30.465.10">
    <property type="match status" value="1"/>
</dbReference>
<dbReference type="GO" id="GO:0016491">
    <property type="term" value="F:oxidoreductase activity"/>
    <property type="evidence" value="ECO:0007669"/>
    <property type="project" value="UniProtKB-KW"/>
</dbReference>
<reference evidence="7 8" key="1">
    <citation type="submission" date="2017-04" db="EMBL/GenBank/DDBJ databases">
        <title>Draft genome sequence of Marssonina coronaria NL1: causal agent of apple blotch.</title>
        <authorList>
            <person name="Cheng Q."/>
        </authorList>
    </citation>
    <scope>NUCLEOTIDE SEQUENCE [LARGE SCALE GENOMIC DNA]</scope>
    <source>
        <strain evidence="7 8">NL1</strain>
    </source>
</reference>
<feature type="domain" description="FAD linked oxidase N-terminal" evidence="6">
    <location>
        <begin position="34"/>
        <end position="98"/>
    </location>
</feature>
<keyword evidence="8" id="KW-1185">Reference proteome</keyword>
<dbReference type="InterPro" id="IPR050416">
    <property type="entry name" value="FAD-linked_Oxidoreductase"/>
</dbReference>
<evidence type="ECO:0000256" key="1">
    <source>
        <dbReference type="ARBA" id="ARBA00001974"/>
    </source>
</evidence>
<dbReference type="InterPro" id="IPR006094">
    <property type="entry name" value="Oxid_FAD_bind_N"/>
</dbReference>
<evidence type="ECO:0000256" key="2">
    <source>
        <dbReference type="ARBA" id="ARBA00005466"/>
    </source>
</evidence>
<accession>A0A218Z5C0</accession>
<dbReference type="PANTHER" id="PTHR42973:SF39">
    <property type="entry name" value="FAD-BINDING PCMH-TYPE DOMAIN-CONTAINING PROTEIN"/>
    <property type="match status" value="1"/>
</dbReference>
<evidence type="ECO:0000313" key="7">
    <source>
        <dbReference type="EMBL" id="OWP02416.1"/>
    </source>
</evidence>
<evidence type="ECO:0000256" key="3">
    <source>
        <dbReference type="ARBA" id="ARBA00022630"/>
    </source>
</evidence>
<evidence type="ECO:0000256" key="5">
    <source>
        <dbReference type="ARBA" id="ARBA00023002"/>
    </source>
</evidence>
<dbReference type="OrthoDB" id="415825at2759"/>
<evidence type="ECO:0000256" key="4">
    <source>
        <dbReference type="ARBA" id="ARBA00022827"/>
    </source>
</evidence>
<dbReference type="EMBL" id="MZNU01000236">
    <property type="protein sequence ID" value="OWP02416.1"/>
    <property type="molecule type" value="Genomic_DNA"/>
</dbReference>
<comment type="cofactor">
    <cofactor evidence="1">
        <name>FAD</name>
        <dbReference type="ChEBI" id="CHEBI:57692"/>
    </cofactor>
</comment>
<dbReference type="Pfam" id="PF01565">
    <property type="entry name" value="FAD_binding_4"/>
    <property type="match status" value="1"/>
</dbReference>
<sequence length="318" mass="34316">MASILVSIVPRESKDYEASTTRWIAAAEKPAGITVYSTSAEDVAKAILFSIAQELELAAVCGGHATRGASSTDGGLIIDLSKMRRVTVNEKSRTITAQVAHGLVIDNLLEVEAVLADGSIITASEKITPDLFWAAKGAGICFGIFTKFTYQAHEQGPVWGGILVFLREKPDALTQFASKLVIHKSGKSDVCWICGTSCSSTDPPNHCVLQRHRGRSEEVLQAPPQPRPFVNNTALITYPKINKLLNGPTFHGIGRTMEGSAFLAPLDTRFAGSVFDDYVDFITKTLNAVFSAVLREFIPFGKILEVSQIATSFANRGV</sequence>
<name>A0A218Z5C0_9HELO</name>
<evidence type="ECO:0000259" key="6">
    <source>
        <dbReference type="Pfam" id="PF01565"/>
    </source>
</evidence>
<keyword evidence="5" id="KW-0560">Oxidoreductase</keyword>
<organism evidence="7 8">
    <name type="scientific">Diplocarpon coronariae</name>
    <dbReference type="NCBI Taxonomy" id="2795749"/>
    <lineage>
        <taxon>Eukaryota</taxon>
        <taxon>Fungi</taxon>
        <taxon>Dikarya</taxon>
        <taxon>Ascomycota</taxon>
        <taxon>Pezizomycotina</taxon>
        <taxon>Leotiomycetes</taxon>
        <taxon>Helotiales</taxon>
        <taxon>Drepanopezizaceae</taxon>
        <taxon>Diplocarpon</taxon>
    </lineage>
</organism>
<keyword evidence="3" id="KW-0285">Flavoprotein</keyword>
<dbReference type="AlphaFoldDB" id="A0A218Z5C0"/>
<dbReference type="GO" id="GO:0050660">
    <property type="term" value="F:flavin adenine dinucleotide binding"/>
    <property type="evidence" value="ECO:0007669"/>
    <property type="project" value="InterPro"/>
</dbReference>